<dbReference type="GO" id="GO:0016740">
    <property type="term" value="F:transferase activity"/>
    <property type="evidence" value="ECO:0007669"/>
    <property type="project" value="UniProtKB-KW"/>
</dbReference>
<dbReference type="Proteomes" id="UP000591071">
    <property type="component" value="Unassembled WGS sequence"/>
</dbReference>
<dbReference type="InterPro" id="IPR017939">
    <property type="entry name" value="G-Glutamylcylcotransferase"/>
</dbReference>
<protein>
    <submittedName>
        <fullName evidence="4">Gamma-glutamylcyclotransferase</fullName>
    </submittedName>
</protein>
<sequence>MNKKIYIAYGSNMSEAQMAQRCSDATLAGTGRVNGYELLFKGSLTGCYATIEKKTDAFVPVVLWRISAADERRLDAYEGFPRFYYKKEVEVETDDGTIRGLVYIMHEDRCFGIPETWYYQNMERDYRKFGFNLSILRRGLRNSRAGRKAHGYG</sequence>
<dbReference type="InterPro" id="IPR013024">
    <property type="entry name" value="GGCT-like"/>
</dbReference>
<dbReference type="EMBL" id="JABAFG010000024">
    <property type="protein sequence ID" value="NME29190.1"/>
    <property type="molecule type" value="Genomic_DNA"/>
</dbReference>
<dbReference type="InterPro" id="IPR036568">
    <property type="entry name" value="GGCT-like_sf"/>
</dbReference>
<feature type="domain" description="Gamma-glutamylcyclotransferase AIG2-like" evidence="3">
    <location>
        <begin position="7"/>
        <end position="107"/>
    </location>
</feature>
<feature type="active site" description="Proton acceptor" evidence="2">
    <location>
        <position position="78"/>
    </location>
</feature>
<evidence type="ECO:0000256" key="2">
    <source>
        <dbReference type="PIRSR" id="PIRSR617939-1"/>
    </source>
</evidence>
<dbReference type="PANTHER" id="PTHR12935">
    <property type="entry name" value="GAMMA-GLUTAMYLCYCLOTRANSFERASE"/>
    <property type="match status" value="1"/>
</dbReference>
<evidence type="ECO:0000313" key="4">
    <source>
        <dbReference type="EMBL" id="NME29190.1"/>
    </source>
</evidence>
<comment type="caution">
    <text evidence="4">The sequence shown here is derived from an EMBL/GenBank/DDBJ whole genome shotgun (WGS) entry which is preliminary data.</text>
</comment>
<dbReference type="RefSeq" id="WP_170088027.1">
    <property type="nucleotide sequence ID" value="NZ_JABAFG010000024.1"/>
</dbReference>
<dbReference type="InterPro" id="IPR009288">
    <property type="entry name" value="AIG2-like_dom"/>
</dbReference>
<dbReference type="GO" id="GO:0003839">
    <property type="term" value="F:gamma-glutamylcyclotransferase activity"/>
    <property type="evidence" value="ECO:0007669"/>
    <property type="project" value="InterPro"/>
</dbReference>
<name>A0A848BVC3_9FIRM</name>
<keyword evidence="1" id="KW-0456">Lyase</keyword>
<dbReference type="Gene3D" id="3.10.490.10">
    <property type="entry name" value="Gamma-glutamyl cyclotransferase-like"/>
    <property type="match status" value="1"/>
</dbReference>
<proteinExistence type="predicted"/>
<dbReference type="PANTHER" id="PTHR12935:SF0">
    <property type="entry name" value="GAMMA-GLUTAMYLCYCLOTRANSFERASE"/>
    <property type="match status" value="1"/>
</dbReference>
<dbReference type="Pfam" id="PF06094">
    <property type="entry name" value="GGACT"/>
    <property type="match status" value="1"/>
</dbReference>
<organism evidence="4 5">
    <name type="scientific">Megasphaera hexanoica</name>
    <dbReference type="NCBI Taxonomy" id="1675036"/>
    <lineage>
        <taxon>Bacteria</taxon>
        <taxon>Bacillati</taxon>
        <taxon>Bacillota</taxon>
        <taxon>Negativicutes</taxon>
        <taxon>Veillonellales</taxon>
        <taxon>Veillonellaceae</taxon>
        <taxon>Megasphaera</taxon>
    </lineage>
</organism>
<evidence type="ECO:0000313" key="5">
    <source>
        <dbReference type="Proteomes" id="UP000591071"/>
    </source>
</evidence>
<evidence type="ECO:0000259" key="3">
    <source>
        <dbReference type="Pfam" id="PF06094"/>
    </source>
</evidence>
<reference evidence="4 5" key="1">
    <citation type="submission" date="2020-04" db="EMBL/GenBank/DDBJ databases">
        <authorList>
            <person name="Hitch T.C.A."/>
            <person name="Wylensek D."/>
            <person name="Clavel T."/>
        </authorList>
    </citation>
    <scope>NUCLEOTIDE SEQUENCE [LARGE SCALE GENOMIC DNA]</scope>
    <source>
        <strain evidence="4 5">Oil-RF-744-FAT-WT-6-1</strain>
    </source>
</reference>
<keyword evidence="4" id="KW-0808">Transferase</keyword>
<gene>
    <name evidence="4" type="ORF">HF872_11285</name>
</gene>
<dbReference type="SUPFAM" id="SSF110857">
    <property type="entry name" value="Gamma-glutamyl cyclotransferase-like"/>
    <property type="match status" value="1"/>
</dbReference>
<evidence type="ECO:0000256" key="1">
    <source>
        <dbReference type="ARBA" id="ARBA00023239"/>
    </source>
</evidence>
<accession>A0A848BVC3</accession>
<dbReference type="AlphaFoldDB" id="A0A848BVC3"/>
<dbReference type="CDD" id="cd06661">
    <property type="entry name" value="GGCT_like"/>
    <property type="match status" value="1"/>
</dbReference>